<protein>
    <submittedName>
        <fullName evidence="2">Uncharacterized protein</fullName>
    </submittedName>
</protein>
<evidence type="ECO:0000256" key="1">
    <source>
        <dbReference type="SAM" id="Phobius"/>
    </source>
</evidence>
<name>A0A398CR22_9BACL</name>
<proteinExistence type="predicted"/>
<keyword evidence="1" id="KW-0472">Membrane</keyword>
<feature type="transmembrane region" description="Helical" evidence="1">
    <location>
        <begin position="22"/>
        <end position="44"/>
    </location>
</feature>
<comment type="caution">
    <text evidence="2">The sequence shown here is derived from an EMBL/GenBank/DDBJ whole genome shotgun (WGS) entry which is preliminary data.</text>
</comment>
<sequence length="134" mass="14842">MLTTIYPVLLDKFDRQPDAAEFMVAMSGHLTVSLLGFVISVLFTSKWVPKLYMSTGGLLLTMALSIAGQGIERSLPHAWRGLAWLLPPAYKTIAMLSGYEAANGAEIALGLFLPLFYAFLGAVIFLRRMNRRLF</sequence>
<dbReference type="Proteomes" id="UP000266340">
    <property type="component" value="Unassembled WGS sequence"/>
</dbReference>
<dbReference type="EMBL" id="QXJM01000016">
    <property type="protein sequence ID" value="RIE04983.1"/>
    <property type="molecule type" value="Genomic_DNA"/>
</dbReference>
<evidence type="ECO:0000313" key="2">
    <source>
        <dbReference type="EMBL" id="RIE04983.1"/>
    </source>
</evidence>
<accession>A0A398CR22</accession>
<organism evidence="2 3">
    <name type="scientific">Cohnella faecalis</name>
    <dbReference type="NCBI Taxonomy" id="2315694"/>
    <lineage>
        <taxon>Bacteria</taxon>
        <taxon>Bacillati</taxon>
        <taxon>Bacillota</taxon>
        <taxon>Bacilli</taxon>
        <taxon>Bacillales</taxon>
        <taxon>Paenibacillaceae</taxon>
        <taxon>Cohnella</taxon>
    </lineage>
</organism>
<feature type="transmembrane region" description="Helical" evidence="1">
    <location>
        <begin position="107"/>
        <end position="126"/>
    </location>
</feature>
<keyword evidence="3" id="KW-1185">Reference proteome</keyword>
<reference evidence="2 3" key="1">
    <citation type="submission" date="2018-09" db="EMBL/GenBank/DDBJ databases">
        <title>Cohnella cavernae sp. nov., isolated from a karst cave.</title>
        <authorList>
            <person name="Zhu H."/>
        </authorList>
    </citation>
    <scope>NUCLEOTIDE SEQUENCE [LARGE SCALE GENOMIC DNA]</scope>
    <source>
        <strain evidence="2 3">K2E09-144</strain>
    </source>
</reference>
<keyword evidence="1" id="KW-1133">Transmembrane helix</keyword>
<feature type="transmembrane region" description="Helical" evidence="1">
    <location>
        <begin position="51"/>
        <end position="71"/>
    </location>
</feature>
<keyword evidence="1" id="KW-0812">Transmembrane</keyword>
<dbReference type="AlphaFoldDB" id="A0A398CR22"/>
<gene>
    <name evidence="2" type="ORF">D3H35_02205</name>
</gene>
<evidence type="ECO:0000313" key="3">
    <source>
        <dbReference type="Proteomes" id="UP000266340"/>
    </source>
</evidence>